<dbReference type="GeneID" id="1474605"/>
<keyword evidence="1" id="KW-0812">Transmembrane</keyword>
<dbReference type="STRING" id="188937.MA_2712"/>
<keyword evidence="1" id="KW-1133">Transmembrane helix</keyword>
<dbReference type="HOGENOM" id="CLU_541445_0_0_2"/>
<feature type="transmembrane region" description="Helical" evidence="1">
    <location>
        <begin position="122"/>
        <end position="141"/>
    </location>
</feature>
<keyword evidence="1" id="KW-0472">Membrane</keyword>
<evidence type="ECO:0000256" key="1">
    <source>
        <dbReference type="SAM" id="Phobius"/>
    </source>
</evidence>
<name>Q8TME6_METAC</name>
<dbReference type="SUPFAM" id="SSF52540">
    <property type="entry name" value="P-loop containing nucleoside triphosphate hydrolases"/>
    <property type="match status" value="1"/>
</dbReference>
<protein>
    <submittedName>
        <fullName evidence="2">Uncharacterized protein</fullName>
    </submittedName>
</protein>
<dbReference type="InParanoid" id="Q8TME6"/>
<dbReference type="InterPro" id="IPR027417">
    <property type="entry name" value="P-loop_NTPase"/>
</dbReference>
<keyword evidence="3" id="KW-1185">Reference proteome</keyword>
<feature type="transmembrane region" description="Helical" evidence="1">
    <location>
        <begin position="38"/>
        <end position="60"/>
    </location>
</feature>
<organism evidence="2 3">
    <name type="scientific">Methanosarcina acetivorans (strain ATCC 35395 / DSM 2834 / JCM 12185 / C2A)</name>
    <dbReference type="NCBI Taxonomy" id="188937"/>
    <lineage>
        <taxon>Archaea</taxon>
        <taxon>Methanobacteriati</taxon>
        <taxon>Methanobacteriota</taxon>
        <taxon>Stenosarchaea group</taxon>
        <taxon>Methanomicrobia</taxon>
        <taxon>Methanosarcinales</taxon>
        <taxon>Methanosarcinaceae</taxon>
        <taxon>Methanosarcina</taxon>
    </lineage>
</organism>
<dbReference type="Proteomes" id="UP000002487">
    <property type="component" value="Chromosome"/>
</dbReference>
<evidence type="ECO:0000313" key="3">
    <source>
        <dbReference type="Proteomes" id="UP000002487"/>
    </source>
</evidence>
<feature type="transmembrane region" description="Helical" evidence="1">
    <location>
        <begin position="190"/>
        <end position="208"/>
    </location>
</feature>
<sequence length="559" mass="64193">MKISNNLVLEVVLVLVGVLLSIIFLDISELYWKSDSHWLIQLILSFIVSSLIFGAIGMVLERNSRTGGIFLLAVFLSITYVLYERGFLLSIYGIYGFILGMLEGGYLSFYSYFNNRFDNLAIYSRRFVTYFCVLTLLYLAFINLEYFQEISQFSASDTDKLFKTIIMVGSLVAFSFLLRATIRGIRAYDVFIYGPSGSGKSLLLLAIYKQFISFYSGKRNEFILSEGNKEDLKIESMLIALENGELPKSNLRTDLAMYKLSGKNRLKPVGITFVDYGGEHTDNFDKVRYKETIEGLRKLFYSDASYLKKILENAGTTSEVDEILRQYVGTPKLNKILGDTDASEIKKMYGNDNTRRTEKDITKSKKSLISLLNKKLDGLEKKLGDLDGIQDLQDYHQNEFAEYVDKIIFACVYKRFESAGKIIFLVDGDYVVDFHNENNNGKNHLIKLFSNYSDIINKFGNEKSYAIVVTKTDKFENLSNILENSTEAKAIEHKVYDMFCEIPTFKEIVHMSNRTPIYLYTVSVDATMEPHIKDEDTEMQQKSLKIYPWRVGEIEKFSF</sequence>
<dbReference type="OrthoDB" id="300006at2157"/>
<gene>
    <name evidence="2" type="ordered locus">MA_2712</name>
</gene>
<dbReference type="EMBL" id="AE010299">
    <property type="protein sequence ID" value="AAM06091.1"/>
    <property type="molecule type" value="Genomic_DNA"/>
</dbReference>
<dbReference type="KEGG" id="mac:MA_2712"/>
<dbReference type="AlphaFoldDB" id="Q8TME6"/>
<feature type="transmembrane region" description="Helical" evidence="1">
    <location>
        <begin position="89"/>
        <end position="110"/>
    </location>
</feature>
<accession>Q8TME6</accession>
<feature type="transmembrane region" description="Helical" evidence="1">
    <location>
        <begin position="67"/>
        <end position="83"/>
    </location>
</feature>
<feature type="transmembrane region" description="Helical" evidence="1">
    <location>
        <begin position="7"/>
        <end position="32"/>
    </location>
</feature>
<feature type="transmembrane region" description="Helical" evidence="1">
    <location>
        <begin position="161"/>
        <end position="178"/>
    </location>
</feature>
<proteinExistence type="predicted"/>
<reference evidence="2 3" key="1">
    <citation type="journal article" date="2002" name="Genome Res.">
        <title>The genome of Methanosarcina acetivorans reveals extensive metabolic and physiological diversity.</title>
        <authorList>
            <person name="Galagan J.E."/>
            <person name="Nusbaum C."/>
            <person name="Roy A."/>
            <person name="Endrizzi M.G."/>
            <person name="Macdonald P."/>
            <person name="FitzHugh W."/>
            <person name="Calvo S."/>
            <person name="Engels R."/>
            <person name="Smirnov S."/>
            <person name="Atnoor D."/>
            <person name="Brown A."/>
            <person name="Allen N."/>
            <person name="Naylor J."/>
            <person name="Stange-Thomann N."/>
            <person name="DeArellano K."/>
            <person name="Johnson R."/>
            <person name="Linton L."/>
            <person name="McEwan P."/>
            <person name="McKernan K."/>
            <person name="Talamas J."/>
            <person name="Tirrell A."/>
            <person name="Ye W."/>
            <person name="Zimmer A."/>
            <person name="Barber R.D."/>
            <person name="Cann I."/>
            <person name="Graham D.E."/>
            <person name="Grahame D.A."/>
            <person name="Guss A."/>
            <person name="Hedderich R."/>
            <person name="Ingram-Smith C."/>
            <person name="Kuettner C.H."/>
            <person name="Krzycki J.A."/>
            <person name="Leigh J.A."/>
            <person name="Li W."/>
            <person name="Liu J."/>
            <person name="Mukhopadhyay B."/>
            <person name="Reeve J.N."/>
            <person name="Smith K."/>
            <person name="Springer T.A."/>
            <person name="Umayam L.A."/>
            <person name="White O."/>
            <person name="White R.H."/>
            <person name="de Macario E.C."/>
            <person name="Ferry J.G."/>
            <person name="Jarrell K.F."/>
            <person name="Jing H."/>
            <person name="Macario A.J.L."/>
            <person name="Paulsen I."/>
            <person name="Pritchett M."/>
            <person name="Sowers K.R."/>
            <person name="Swanson R.V."/>
            <person name="Zinder S.H."/>
            <person name="Lander E."/>
            <person name="Metcalf W.W."/>
            <person name="Birren B."/>
        </authorList>
    </citation>
    <scope>NUCLEOTIDE SEQUENCE [LARGE SCALE GENOMIC DNA]</scope>
    <source>
        <strain evidence="3">ATCC 35395 / DSM 2834 / JCM 12185 / C2A</strain>
    </source>
</reference>
<dbReference type="EnsemblBacteria" id="AAM06091">
    <property type="protein sequence ID" value="AAM06091"/>
    <property type="gene ID" value="MA_2712"/>
</dbReference>
<evidence type="ECO:0000313" key="2">
    <source>
        <dbReference type="EMBL" id="AAM06091.1"/>
    </source>
</evidence>
<dbReference type="RefSeq" id="WP_011022672.1">
    <property type="nucleotide sequence ID" value="NC_003552.1"/>
</dbReference>